<feature type="transmembrane region" description="Helical" evidence="6">
    <location>
        <begin position="7"/>
        <end position="28"/>
    </location>
</feature>
<dbReference type="PANTHER" id="PTHR32322">
    <property type="entry name" value="INNER MEMBRANE TRANSPORTER"/>
    <property type="match status" value="1"/>
</dbReference>
<dbReference type="InterPro" id="IPR000620">
    <property type="entry name" value="EamA_dom"/>
</dbReference>
<evidence type="ECO:0000256" key="2">
    <source>
        <dbReference type="ARBA" id="ARBA00007362"/>
    </source>
</evidence>
<evidence type="ECO:0000313" key="8">
    <source>
        <dbReference type="EMBL" id="MDR7323309.1"/>
    </source>
</evidence>
<dbReference type="Gene3D" id="1.10.3730.20">
    <property type="match status" value="1"/>
</dbReference>
<dbReference type="EMBL" id="JAVDYC010000001">
    <property type="protein sequence ID" value="MDR7323309.1"/>
    <property type="molecule type" value="Genomic_DNA"/>
</dbReference>
<dbReference type="Pfam" id="PF00892">
    <property type="entry name" value="EamA"/>
    <property type="match status" value="2"/>
</dbReference>
<feature type="transmembrane region" description="Helical" evidence="6">
    <location>
        <begin position="98"/>
        <end position="115"/>
    </location>
</feature>
<organism evidence="8 9">
    <name type="scientific">Catenuloplanes niger</name>
    <dbReference type="NCBI Taxonomy" id="587534"/>
    <lineage>
        <taxon>Bacteria</taxon>
        <taxon>Bacillati</taxon>
        <taxon>Actinomycetota</taxon>
        <taxon>Actinomycetes</taxon>
        <taxon>Micromonosporales</taxon>
        <taxon>Micromonosporaceae</taxon>
        <taxon>Catenuloplanes</taxon>
    </lineage>
</organism>
<dbReference type="InterPro" id="IPR037185">
    <property type="entry name" value="EmrE-like"/>
</dbReference>
<feature type="transmembrane region" description="Helical" evidence="6">
    <location>
        <begin position="273"/>
        <end position="293"/>
    </location>
</feature>
<evidence type="ECO:0000256" key="3">
    <source>
        <dbReference type="ARBA" id="ARBA00022692"/>
    </source>
</evidence>
<evidence type="ECO:0000313" key="9">
    <source>
        <dbReference type="Proteomes" id="UP001183629"/>
    </source>
</evidence>
<evidence type="ECO:0000256" key="1">
    <source>
        <dbReference type="ARBA" id="ARBA00004141"/>
    </source>
</evidence>
<feature type="transmembrane region" description="Helical" evidence="6">
    <location>
        <begin position="148"/>
        <end position="169"/>
    </location>
</feature>
<evidence type="ECO:0000256" key="5">
    <source>
        <dbReference type="ARBA" id="ARBA00023136"/>
    </source>
</evidence>
<dbReference type="AlphaFoldDB" id="A0AAE4CW02"/>
<evidence type="ECO:0000259" key="7">
    <source>
        <dbReference type="Pfam" id="PF00892"/>
    </source>
</evidence>
<feature type="transmembrane region" description="Helical" evidence="6">
    <location>
        <begin position="34"/>
        <end position="54"/>
    </location>
</feature>
<keyword evidence="4 6" id="KW-1133">Transmembrane helix</keyword>
<proteinExistence type="inferred from homology"/>
<dbReference type="Proteomes" id="UP001183629">
    <property type="component" value="Unassembled WGS sequence"/>
</dbReference>
<comment type="subcellular location">
    <subcellularLocation>
        <location evidence="1">Membrane</location>
        <topology evidence="1">Multi-pass membrane protein</topology>
    </subcellularLocation>
</comment>
<keyword evidence="9" id="KW-1185">Reference proteome</keyword>
<feature type="domain" description="EamA" evidence="7">
    <location>
        <begin position="151"/>
        <end position="290"/>
    </location>
</feature>
<feature type="transmembrane region" description="Helical" evidence="6">
    <location>
        <begin position="181"/>
        <end position="205"/>
    </location>
</feature>
<comment type="caution">
    <text evidence="8">The sequence shown here is derived from an EMBL/GenBank/DDBJ whole genome shotgun (WGS) entry which is preliminary data.</text>
</comment>
<comment type="similarity">
    <text evidence="2">Belongs to the EamA transporter family.</text>
</comment>
<dbReference type="InterPro" id="IPR050638">
    <property type="entry name" value="AA-Vitamin_Transporters"/>
</dbReference>
<dbReference type="GO" id="GO:0016020">
    <property type="term" value="C:membrane"/>
    <property type="evidence" value="ECO:0007669"/>
    <property type="project" value="UniProtKB-SubCell"/>
</dbReference>
<name>A0AAE4CW02_9ACTN</name>
<sequence length="298" mass="31058">MTTRSWLPGYLALAAVWGASFLFIGIGVRELHPVYVTLFRVVAGALTLGLVLLLTRDRLPRDPAAWVHLFVIGVFGVTIPFTLFGYGEQRVSSGLAGIWNATTPLLTLPIAALVLRTETLTARRVAGVSVGFLGVLVVLGVWDGVGGAQLSGQLMCLGAAACYGFAIPYQKRFLGHRPDSSASLAAGQLLMATVQLLVAAPLLAGAPPSPLGLSPEVIGSVLALGVFGTGLAFLVNMRNIRLMGASTAASVTYLIPVFAVLLGVLVLDEHISWHQPAGALIVLAGVAISTLSVRASTR</sequence>
<feature type="transmembrane region" description="Helical" evidence="6">
    <location>
        <begin position="122"/>
        <end position="142"/>
    </location>
</feature>
<feature type="transmembrane region" description="Helical" evidence="6">
    <location>
        <begin position="66"/>
        <end position="86"/>
    </location>
</feature>
<dbReference type="SUPFAM" id="SSF103481">
    <property type="entry name" value="Multidrug resistance efflux transporter EmrE"/>
    <property type="match status" value="2"/>
</dbReference>
<feature type="domain" description="EamA" evidence="7">
    <location>
        <begin position="11"/>
        <end position="139"/>
    </location>
</feature>
<evidence type="ECO:0000256" key="6">
    <source>
        <dbReference type="SAM" id="Phobius"/>
    </source>
</evidence>
<keyword evidence="5 6" id="KW-0472">Membrane</keyword>
<keyword evidence="3 6" id="KW-0812">Transmembrane</keyword>
<reference evidence="8 9" key="1">
    <citation type="submission" date="2023-07" db="EMBL/GenBank/DDBJ databases">
        <title>Sequencing the genomes of 1000 actinobacteria strains.</title>
        <authorList>
            <person name="Klenk H.-P."/>
        </authorList>
    </citation>
    <scope>NUCLEOTIDE SEQUENCE [LARGE SCALE GENOMIC DNA]</scope>
    <source>
        <strain evidence="8 9">DSM 44711</strain>
    </source>
</reference>
<protein>
    <submittedName>
        <fullName evidence="8">Drug/metabolite transporter (DMT)-like permease</fullName>
    </submittedName>
</protein>
<gene>
    <name evidence="8" type="ORF">J2S44_003559</name>
</gene>
<feature type="transmembrane region" description="Helical" evidence="6">
    <location>
        <begin position="247"/>
        <end position="267"/>
    </location>
</feature>
<accession>A0AAE4CW02</accession>
<evidence type="ECO:0000256" key="4">
    <source>
        <dbReference type="ARBA" id="ARBA00022989"/>
    </source>
</evidence>
<feature type="transmembrane region" description="Helical" evidence="6">
    <location>
        <begin position="217"/>
        <end position="235"/>
    </location>
</feature>
<dbReference type="PANTHER" id="PTHR32322:SF9">
    <property type="entry name" value="AMINO-ACID METABOLITE EFFLUX PUMP-RELATED"/>
    <property type="match status" value="1"/>
</dbReference>